<feature type="domain" description="Replication initiation protein-like C-terminal" evidence="2">
    <location>
        <begin position="122"/>
        <end position="222"/>
    </location>
</feature>
<keyword evidence="3" id="KW-0614">Plasmid</keyword>
<dbReference type="EMBL" id="LN853890">
    <property type="protein sequence ID" value="CRY96902.1"/>
    <property type="molecule type" value="Genomic_DNA"/>
</dbReference>
<reference evidence="3" key="2">
    <citation type="submission" date="2015-07" db="EMBL/GenBank/DDBJ databases">
        <title>Plasmids, circular viruses and viroids from rat gut.</title>
        <authorList>
            <person name="Jorgensen T.J."/>
            <person name="Hansen M.A."/>
            <person name="Xu Z."/>
            <person name="Tabak M.A."/>
            <person name="Sorensen S.J."/>
            <person name="Hansen L.H."/>
        </authorList>
    </citation>
    <scope>NUCLEOTIDE SEQUENCE</scope>
    <source>
        <plasmid evidence="3">pRGFK1324</plasmid>
    </source>
</reference>
<organism evidence="3">
    <name type="scientific">uncultured prokaryote</name>
    <dbReference type="NCBI Taxonomy" id="198431"/>
    <lineage>
        <taxon>unclassified sequences</taxon>
        <taxon>environmental samples</taxon>
    </lineage>
</organism>
<evidence type="ECO:0000259" key="2">
    <source>
        <dbReference type="Pfam" id="PF02486"/>
    </source>
</evidence>
<evidence type="ECO:0000313" key="3">
    <source>
        <dbReference type="EMBL" id="CRY96902.1"/>
    </source>
</evidence>
<sequence length="321" mass="35704">MSFQPLRPPFEATQPPYSNTGVRMRDPSVSAPLQAPEAAFFDWYQATIAASPEAIQAAFLETFHGEFEPVRPINGYASGVKHSTLPFSVFWGGHNPHPNVKATGGDSDQISKWVRCVFAHHRVSRADVALDFSFDGSFDAIAALIEPVARQRRVSIKFLGDPAENDPAYPADQRRGRTLYLGSQTSEMRIRLYEKGFERRSAGVETIDPNHARLEVVCAPQKERKMRAAELSPFEMIGFSKWISSAVELVCAAQPHLIPKVPARETTDDERLASCVRQYGRTLREIADRKGLHGLMAHLQILLYAPAERLPLPPLNDGATQ</sequence>
<protein>
    <recommendedName>
        <fullName evidence="2">Replication initiation protein-like C-terminal domain-containing protein</fullName>
    </recommendedName>
</protein>
<proteinExistence type="predicted"/>
<reference evidence="3" key="1">
    <citation type="submission" date="2015-06" db="EMBL/GenBank/DDBJ databases">
        <authorList>
            <person name="Joergensen T."/>
        </authorList>
    </citation>
    <scope>NUCLEOTIDE SEQUENCE</scope>
    <source>
        <plasmid evidence="3">pRGFK1324</plasmid>
    </source>
</reference>
<dbReference type="AlphaFoldDB" id="A0A0H5QMA7"/>
<evidence type="ECO:0000256" key="1">
    <source>
        <dbReference type="SAM" id="MobiDB-lite"/>
    </source>
</evidence>
<accession>A0A0H5QMA7</accession>
<name>A0A0H5QMA7_9ZZZZ</name>
<dbReference type="Pfam" id="PF02486">
    <property type="entry name" value="Rep_trans"/>
    <property type="match status" value="1"/>
</dbReference>
<feature type="region of interest" description="Disordered" evidence="1">
    <location>
        <begin position="1"/>
        <end position="28"/>
    </location>
</feature>
<dbReference type="InterPro" id="IPR003491">
    <property type="entry name" value="REP-like_C"/>
</dbReference>
<geneLocation type="plasmid" evidence="3">
    <name>pRGFK1324</name>
</geneLocation>